<sequence>MKSQLRNITIDSQAFVYWYSGGESFTLNICPKENKNIKITLIFESNPPDEDPLTFWAFYSITAQKNDLKTIIHLGKPKHIAEIISYLMKQRKELFTKGQPHILNNAWDLLMEMGYSNFNPVWVGEW</sequence>
<dbReference type="EMBL" id="JNVM01000005">
    <property type="protein sequence ID" value="KEQ26763.1"/>
    <property type="molecule type" value="Genomic_DNA"/>
</dbReference>
<dbReference type="AlphaFoldDB" id="A0A081P7U0"/>
<dbReference type="OrthoDB" id="2606466at2"/>
<gene>
    <name evidence="1" type="ORF">ET33_28785</name>
</gene>
<dbReference type="RefSeq" id="WP_036677874.1">
    <property type="nucleotide sequence ID" value="NZ_JNVM01000005.1"/>
</dbReference>
<protein>
    <submittedName>
        <fullName evidence="1">Uncharacterized protein</fullName>
    </submittedName>
</protein>
<comment type="caution">
    <text evidence="1">The sequence shown here is derived from an EMBL/GenBank/DDBJ whole genome shotgun (WGS) entry which is preliminary data.</text>
</comment>
<proteinExistence type="predicted"/>
<accession>A0A081P7U0</accession>
<evidence type="ECO:0000313" key="2">
    <source>
        <dbReference type="Proteomes" id="UP000028123"/>
    </source>
</evidence>
<evidence type="ECO:0000313" key="1">
    <source>
        <dbReference type="EMBL" id="KEQ26763.1"/>
    </source>
</evidence>
<reference evidence="1 2" key="1">
    <citation type="submission" date="2014-06" db="EMBL/GenBank/DDBJ databases">
        <title>Draft genome sequence of Paenibacillus sp. MSt1.</title>
        <authorList>
            <person name="Aw Y.K."/>
            <person name="Ong K.S."/>
            <person name="Gan H.M."/>
            <person name="Lee S.M."/>
        </authorList>
    </citation>
    <scope>NUCLEOTIDE SEQUENCE [LARGE SCALE GENOMIC DNA]</scope>
    <source>
        <strain evidence="1 2">MSt1</strain>
    </source>
</reference>
<name>A0A081P7U0_9BACL</name>
<organism evidence="1 2">
    <name type="scientific">Paenibacillus tyrfis</name>
    <dbReference type="NCBI Taxonomy" id="1501230"/>
    <lineage>
        <taxon>Bacteria</taxon>
        <taxon>Bacillati</taxon>
        <taxon>Bacillota</taxon>
        <taxon>Bacilli</taxon>
        <taxon>Bacillales</taxon>
        <taxon>Paenibacillaceae</taxon>
        <taxon>Paenibacillus</taxon>
    </lineage>
</organism>
<keyword evidence="2" id="KW-1185">Reference proteome</keyword>
<dbReference type="Proteomes" id="UP000028123">
    <property type="component" value="Unassembled WGS sequence"/>
</dbReference>
<dbReference type="eggNOG" id="ENOG5032CF6">
    <property type="taxonomic scope" value="Bacteria"/>
</dbReference>